<keyword evidence="4" id="KW-0808">Transferase</keyword>
<dbReference type="PANTHER" id="PTHR43047">
    <property type="entry name" value="TWO-COMPONENT HISTIDINE PROTEIN KINASE"/>
    <property type="match status" value="1"/>
</dbReference>
<dbReference type="Pfam" id="PF00072">
    <property type="entry name" value="Response_reg"/>
    <property type="match status" value="1"/>
</dbReference>
<dbReference type="InterPro" id="IPR003594">
    <property type="entry name" value="HATPase_dom"/>
</dbReference>
<dbReference type="SUPFAM" id="SSF55874">
    <property type="entry name" value="ATPase domain of HSP90 chaperone/DNA topoisomerase II/histidine kinase"/>
    <property type="match status" value="1"/>
</dbReference>
<dbReference type="SUPFAM" id="SSF47226">
    <property type="entry name" value="Histidine-containing phosphotransfer domain, HPT domain"/>
    <property type="match status" value="1"/>
</dbReference>
<dbReference type="CDD" id="cd17546">
    <property type="entry name" value="REC_hyHK_CKI1_RcsC-like"/>
    <property type="match status" value="1"/>
</dbReference>
<dbReference type="InterPro" id="IPR036641">
    <property type="entry name" value="HPT_dom_sf"/>
</dbReference>
<dbReference type="PANTHER" id="PTHR43047:SF64">
    <property type="entry name" value="HISTIDINE KINASE CONTAINING CHEY-HOMOLOGOUS RECEIVER DOMAIN AND PAS DOMAIN-RELATED"/>
    <property type="match status" value="1"/>
</dbReference>
<dbReference type="SMART" id="SM00388">
    <property type="entry name" value="HisKA"/>
    <property type="match status" value="1"/>
</dbReference>
<dbReference type="SUPFAM" id="SSF47384">
    <property type="entry name" value="Homodimeric domain of signal transducing histidine kinase"/>
    <property type="match status" value="1"/>
</dbReference>
<feature type="domain" description="MHYT" evidence="10">
    <location>
        <begin position="21"/>
        <end position="215"/>
    </location>
</feature>
<dbReference type="InterPro" id="IPR036890">
    <property type="entry name" value="HATPase_C_sf"/>
</dbReference>
<dbReference type="CDD" id="cd16922">
    <property type="entry name" value="HATPase_EvgS-ArcB-TorS-like"/>
    <property type="match status" value="1"/>
</dbReference>
<feature type="modified residue" description="4-aspartylphosphate" evidence="6">
    <location>
        <position position="600"/>
    </location>
</feature>
<dbReference type="PROSITE" id="PS50924">
    <property type="entry name" value="MHYT"/>
    <property type="match status" value="1"/>
</dbReference>
<dbReference type="SMART" id="SM00448">
    <property type="entry name" value="REC"/>
    <property type="match status" value="1"/>
</dbReference>
<dbReference type="SMART" id="SM00387">
    <property type="entry name" value="HATPase_c"/>
    <property type="match status" value="1"/>
</dbReference>
<evidence type="ECO:0000259" key="8">
    <source>
        <dbReference type="PROSITE" id="PS50109"/>
    </source>
</evidence>
<dbReference type="InterPro" id="IPR005330">
    <property type="entry name" value="MHYT_dom"/>
</dbReference>
<dbReference type="Pfam" id="PF00512">
    <property type="entry name" value="HisKA"/>
    <property type="match status" value="1"/>
</dbReference>
<dbReference type="InterPro" id="IPR004358">
    <property type="entry name" value="Sig_transdc_His_kin-like_C"/>
</dbReference>
<dbReference type="EMBL" id="JBHRXX010000002">
    <property type="protein sequence ID" value="MFC3682740.1"/>
    <property type="molecule type" value="Genomic_DNA"/>
</dbReference>
<evidence type="ECO:0000256" key="5">
    <source>
        <dbReference type="ARBA" id="ARBA00022777"/>
    </source>
</evidence>
<dbReference type="PROSITE" id="PS50110">
    <property type="entry name" value="RESPONSE_REGULATORY"/>
    <property type="match status" value="1"/>
</dbReference>
<evidence type="ECO:0000259" key="9">
    <source>
        <dbReference type="PROSITE" id="PS50110"/>
    </source>
</evidence>
<reference evidence="12" key="1">
    <citation type="journal article" date="2019" name="Int. J. Syst. Evol. Microbiol.">
        <title>The Global Catalogue of Microorganisms (GCM) 10K type strain sequencing project: providing services to taxonomists for standard genome sequencing and annotation.</title>
        <authorList>
            <consortium name="The Broad Institute Genomics Platform"/>
            <consortium name="The Broad Institute Genome Sequencing Center for Infectious Disease"/>
            <person name="Wu L."/>
            <person name="Ma J."/>
        </authorList>
    </citation>
    <scope>NUCLEOTIDE SEQUENCE [LARGE SCALE GENOMIC DNA]</scope>
    <source>
        <strain evidence="12">KCTC 42501</strain>
    </source>
</reference>
<feature type="domain" description="Response regulatory" evidence="9">
    <location>
        <begin position="551"/>
        <end position="668"/>
    </location>
</feature>
<feature type="transmembrane region" description="Helical" evidence="7">
    <location>
        <begin position="186"/>
        <end position="211"/>
    </location>
</feature>
<dbReference type="EC" id="2.7.13.3" evidence="2"/>
<evidence type="ECO:0000313" key="11">
    <source>
        <dbReference type="EMBL" id="MFC3682740.1"/>
    </source>
</evidence>
<feature type="transmembrane region" description="Helical" evidence="7">
    <location>
        <begin position="92"/>
        <end position="110"/>
    </location>
</feature>
<evidence type="ECO:0000256" key="7">
    <source>
        <dbReference type="PROSITE-ProRule" id="PRU00244"/>
    </source>
</evidence>
<dbReference type="Proteomes" id="UP001595729">
    <property type="component" value="Unassembled WGS sequence"/>
</dbReference>
<sequence length="802" mass="86917">MLDRFFLLEDVAPTELLTGTYEYGLVALSVAMAILSSALAYHLVAFANASRERLNRIVGIGTSGVIMGTGVWMMHFIGMMSFQLCVQVSYDPTITALSLLPALAASWLALSRTSEQDSALRMVINGTLIGAGIGLMHYGGMAAMVMTPSLRYDPALFLVSLIVAVGLAIASLFVRRALHARLRKRLWLSNAGGGAVLGLAISGMHYMAILATRFIGQEEPGSEVLQSSTSLVVVLIMSKVLVGLVLFVVVINMLLRYRDLYLRSKALAEMEGRLREQADAGKVIAEEAKDKAELLANMRSEFLSSMSHEIRTPMHGIMGLIGEIQRQPLSPKVRELAELLDGVTRNMLHLLNDILDYSKLEVGQFQLQPRRHQMATEVQGVTASFEATARHKGLTLITEVPADLPVTLDPVRVNQIINNLVGNAIKFTERGFVKLSVDETHNTQGARCVRIQVEDSGVGIRPEVRDKIFDKYYQVVDSSINYVSGTGLGLSICKQLTTLMGGSISVASELGRGTTFTVEIPCDAVAADAVATVEAAPQAVTAPVAQTSALRVLAADDNSINRELLKAYFQDTGHTLVTVEDGRQAVDAAKKSTFDVVLMDIGMPVLNGPAAMDEIRRISNAWAQRPFIALTANARKEDKQDYLAKGFAGYVSKPFTREELMTEIGRVANAETQHAALQEPAVAEELDEGSNELEVLMDNFAAFSPADLKTFIVSAAAQLHLNLSIIRDRLHANDVEGLEEPLHCIAGSAPAIGCVRLGQITRQAMDHIRTGGSKAQILQLAQSSLAMGEGSVQWLHRLARGM</sequence>
<protein>
    <recommendedName>
        <fullName evidence="2">histidine kinase</fullName>
        <ecNumber evidence="2">2.7.13.3</ecNumber>
    </recommendedName>
</protein>
<evidence type="ECO:0000259" key="10">
    <source>
        <dbReference type="PROSITE" id="PS50924"/>
    </source>
</evidence>
<keyword evidence="5" id="KW-0418">Kinase</keyword>
<dbReference type="InterPro" id="IPR011006">
    <property type="entry name" value="CheY-like_superfamily"/>
</dbReference>
<evidence type="ECO:0000256" key="6">
    <source>
        <dbReference type="PROSITE-ProRule" id="PRU00169"/>
    </source>
</evidence>
<evidence type="ECO:0000256" key="3">
    <source>
        <dbReference type="ARBA" id="ARBA00022553"/>
    </source>
</evidence>
<keyword evidence="7" id="KW-1133">Transmembrane helix</keyword>
<name>A0ABV7VZA5_9BURK</name>
<dbReference type="InterPro" id="IPR005467">
    <property type="entry name" value="His_kinase_dom"/>
</dbReference>
<feature type="transmembrane region" description="Helical" evidence="7">
    <location>
        <begin position="231"/>
        <end position="255"/>
    </location>
</feature>
<dbReference type="PRINTS" id="PR00344">
    <property type="entry name" value="BCTRLSENSOR"/>
</dbReference>
<accession>A0ABV7VZA5</accession>
<comment type="caution">
    <text evidence="11">The sequence shown here is derived from an EMBL/GenBank/DDBJ whole genome shotgun (WGS) entry which is preliminary data.</text>
</comment>
<feature type="transmembrane region" description="Helical" evidence="7">
    <location>
        <begin position="155"/>
        <end position="174"/>
    </location>
</feature>
<dbReference type="Gene3D" id="3.30.565.10">
    <property type="entry name" value="Histidine kinase-like ATPase, C-terminal domain"/>
    <property type="match status" value="1"/>
</dbReference>
<dbReference type="Gene3D" id="1.10.287.130">
    <property type="match status" value="1"/>
</dbReference>
<keyword evidence="3 6" id="KW-0597">Phosphoprotein</keyword>
<feature type="transmembrane region" description="Helical" evidence="7">
    <location>
        <begin position="23"/>
        <end position="45"/>
    </location>
</feature>
<feature type="domain" description="Histidine kinase" evidence="8">
    <location>
        <begin position="305"/>
        <end position="524"/>
    </location>
</feature>
<feature type="transmembrane region" description="Helical" evidence="7">
    <location>
        <begin position="122"/>
        <end position="143"/>
    </location>
</feature>
<dbReference type="CDD" id="cd00082">
    <property type="entry name" value="HisKA"/>
    <property type="match status" value="1"/>
</dbReference>
<dbReference type="Gene3D" id="3.40.50.2300">
    <property type="match status" value="1"/>
</dbReference>
<proteinExistence type="predicted"/>
<organism evidence="11 12">
    <name type="scientific">Hydrogenophaga luteola</name>
    <dbReference type="NCBI Taxonomy" id="1591122"/>
    <lineage>
        <taxon>Bacteria</taxon>
        <taxon>Pseudomonadati</taxon>
        <taxon>Pseudomonadota</taxon>
        <taxon>Betaproteobacteria</taxon>
        <taxon>Burkholderiales</taxon>
        <taxon>Comamonadaceae</taxon>
        <taxon>Hydrogenophaga</taxon>
    </lineage>
</organism>
<dbReference type="RefSeq" id="WP_382171124.1">
    <property type="nucleotide sequence ID" value="NZ_JBHRXX010000002.1"/>
</dbReference>
<dbReference type="InterPro" id="IPR003661">
    <property type="entry name" value="HisK_dim/P_dom"/>
</dbReference>
<keyword evidence="7" id="KW-0472">Membrane</keyword>
<feature type="transmembrane region" description="Helical" evidence="7">
    <location>
        <begin position="57"/>
        <end position="80"/>
    </location>
</feature>
<keyword evidence="7" id="KW-0812">Transmembrane</keyword>
<dbReference type="Pfam" id="PF03707">
    <property type="entry name" value="MHYT"/>
    <property type="match status" value="2"/>
</dbReference>
<gene>
    <name evidence="11" type="ORF">ACFOPI_03985</name>
</gene>
<dbReference type="SUPFAM" id="SSF52172">
    <property type="entry name" value="CheY-like"/>
    <property type="match status" value="1"/>
</dbReference>
<dbReference type="InterPro" id="IPR036097">
    <property type="entry name" value="HisK_dim/P_sf"/>
</dbReference>
<evidence type="ECO:0000256" key="4">
    <source>
        <dbReference type="ARBA" id="ARBA00022679"/>
    </source>
</evidence>
<comment type="catalytic activity">
    <reaction evidence="1">
        <text>ATP + protein L-histidine = ADP + protein N-phospho-L-histidine.</text>
        <dbReference type="EC" id="2.7.13.3"/>
    </reaction>
</comment>
<dbReference type="Pfam" id="PF02518">
    <property type="entry name" value="HATPase_c"/>
    <property type="match status" value="1"/>
</dbReference>
<evidence type="ECO:0000313" key="12">
    <source>
        <dbReference type="Proteomes" id="UP001595729"/>
    </source>
</evidence>
<evidence type="ECO:0000256" key="2">
    <source>
        <dbReference type="ARBA" id="ARBA00012438"/>
    </source>
</evidence>
<keyword evidence="12" id="KW-1185">Reference proteome</keyword>
<dbReference type="InterPro" id="IPR001789">
    <property type="entry name" value="Sig_transdc_resp-reg_receiver"/>
</dbReference>
<dbReference type="PROSITE" id="PS50109">
    <property type="entry name" value="HIS_KIN"/>
    <property type="match status" value="1"/>
</dbReference>
<evidence type="ECO:0000256" key="1">
    <source>
        <dbReference type="ARBA" id="ARBA00000085"/>
    </source>
</evidence>